<name>A0A8J6QRW6_9BACT</name>
<dbReference type="Proteomes" id="UP000632828">
    <property type="component" value="Unassembled WGS sequence"/>
</dbReference>
<evidence type="ECO:0000259" key="3">
    <source>
        <dbReference type="Pfam" id="PF17783"/>
    </source>
</evidence>
<dbReference type="InterPro" id="IPR040764">
    <property type="entry name" value="CvfB_WH"/>
</dbReference>
<dbReference type="Pfam" id="PF13509">
    <property type="entry name" value="S1_2"/>
    <property type="match status" value="1"/>
</dbReference>
<comment type="caution">
    <text evidence="4">The sequence shown here is derived from an EMBL/GenBank/DDBJ whole genome shotgun (WGS) entry which is preliminary data.</text>
</comment>
<dbReference type="InterPro" id="IPR036388">
    <property type="entry name" value="WH-like_DNA-bd_sf"/>
</dbReference>
<organism evidence="4 5">
    <name type="scientific">Pelovirga terrestris</name>
    <dbReference type="NCBI Taxonomy" id="2771352"/>
    <lineage>
        <taxon>Bacteria</taxon>
        <taxon>Pseudomonadati</taxon>
        <taxon>Thermodesulfobacteriota</taxon>
        <taxon>Desulfuromonadia</taxon>
        <taxon>Geobacterales</taxon>
        <taxon>Geobacteraceae</taxon>
        <taxon>Pelovirga</taxon>
    </lineage>
</organism>
<dbReference type="EMBL" id="JACWUN010000012">
    <property type="protein sequence ID" value="MBD1401198.1"/>
    <property type="molecule type" value="Genomic_DNA"/>
</dbReference>
<gene>
    <name evidence="4" type="ORF">ICT70_10980</name>
</gene>
<proteinExistence type="inferred from homology"/>
<dbReference type="InterPro" id="IPR014464">
    <property type="entry name" value="CvfB_fam"/>
</dbReference>
<evidence type="ECO:0000313" key="5">
    <source>
        <dbReference type="Proteomes" id="UP000632828"/>
    </source>
</evidence>
<protein>
    <submittedName>
        <fullName evidence="4">GntR family transcriptional regulator</fullName>
    </submittedName>
</protein>
<evidence type="ECO:0000256" key="1">
    <source>
        <dbReference type="PIRNR" id="PIRNR012524"/>
    </source>
</evidence>
<dbReference type="InterPro" id="IPR039566">
    <property type="entry name" value="CvfB_S1_st"/>
</dbReference>
<dbReference type="RefSeq" id="WP_191156538.1">
    <property type="nucleotide sequence ID" value="NZ_JACWUN010000012.1"/>
</dbReference>
<dbReference type="Gene3D" id="2.40.50.140">
    <property type="entry name" value="Nucleic acid-binding proteins"/>
    <property type="match status" value="1"/>
</dbReference>
<sequence length="273" mass="30666">MLLPGYYYQLTVIRKTHQGAWLDAAGTEILLPLKECPVNIGDGEKLTVFLYLDRHQKLCATRDKPSAQVGEFALLTVKNTTLQGAFLDWGLAKDLLLPCAEQLEPMQVGRRYLVRICHDDQQRPIASARLEKYLREENCDLSRGDEVDLIVWQFTDLGAKVIVNHLYTGVIYRDDLLPGMKRGDKRIGYVAKIRDDGKLDISLQPAGTAGIDLACTMLLKQLEQQDLLPLTDASPPEMIRSRLGISKKLFKKAVGSLYKEGKITLTPEGIRRS</sequence>
<feature type="domain" description="Conserved virulence factor B first S1" evidence="2">
    <location>
        <begin position="5"/>
        <end position="61"/>
    </location>
</feature>
<dbReference type="PIRSF" id="PIRSF012524">
    <property type="entry name" value="YitL_S1"/>
    <property type="match status" value="1"/>
</dbReference>
<dbReference type="InterPro" id="IPR012340">
    <property type="entry name" value="NA-bd_OB-fold"/>
</dbReference>
<dbReference type="PANTHER" id="PTHR37296">
    <property type="entry name" value="CONSERVED VIRULENCE FACTOR B"/>
    <property type="match status" value="1"/>
</dbReference>
<evidence type="ECO:0000259" key="2">
    <source>
        <dbReference type="Pfam" id="PF13509"/>
    </source>
</evidence>
<dbReference type="Gene3D" id="1.10.10.10">
    <property type="entry name" value="Winged helix-like DNA-binding domain superfamily/Winged helix DNA-binding domain"/>
    <property type="match status" value="1"/>
</dbReference>
<comment type="similarity">
    <text evidence="1">Belongs to the CvfB family.</text>
</comment>
<dbReference type="Pfam" id="PF17783">
    <property type="entry name" value="WHD_CvfB"/>
    <property type="match status" value="1"/>
</dbReference>
<dbReference type="AlphaFoldDB" id="A0A8J6QRW6"/>
<accession>A0A8J6QRW6</accession>
<reference evidence="4" key="1">
    <citation type="submission" date="2020-09" db="EMBL/GenBank/DDBJ databases">
        <title>Pelobacter alkaliphilus sp. nov., a novel anaerobic arsenate-reducing bacterium from terrestrial mud volcano.</title>
        <authorList>
            <person name="Khomyakova M.A."/>
            <person name="Merkel A.Y."/>
            <person name="Slobodkin A.I."/>
        </authorList>
    </citation>
    <scope>NUCLEOTIDE SEQUENCE</scope>
    <source>
        <strain evidence="4">M08fum</strain>
    </source>
</reference>
<evidence type="ECO:0000313" key="4">
    <source>
        <dbReference type="EMBL" id="MBD1401198.1"/>
    </source>
</evidence>
<keyword evidence="5" id="KW-1185">Reference proteome</keyword>
<dbReference type="PANTHER" id="PTHR37296:SF1">
    <property type="entry name" value="CONSERVED VIRULENCE FACTOR B"/>
    <property type="match status" value="1"/>
</dbReference>
<feature type="domain" description="Conserved virulence factor B-like winged helix" evidence="3">
    <location>
        <begin position="217"/>
        <end position="271"/>
    </location>
</feature>